<sequence>DNKQLTLTGSNNDRVAIYKARILKVCDKEKSQHGQKHFQAGYGVLHRMSFVL</sequence>
<accession>A0AAU9WJF9</accession>
<name>A0AAU9WJF9_9CNID</name>
<protein>
    <submittedName>
        <fullName evidence="1">Uncharacterized protein</fullName>
    </submittedName>
</protein>
<feature type="non-terminal residue" evidence="1">
    <location>
        <position position="1"/>
    </location>
</feature>
<reference evidence="1 3" key="1">
    <citation type="submission" date="2022-05" db="EMBL/GenBank/DDBJ databases">
        <authorList>
            <consortium name="Genoscope - CEA"/>
            <person name="William W."/>
        </authorList>
    </citation>
    <scope>NUCLEOTIDE SEQUENCE [LARGE SCALE GENOMIC DNA]</scope>
</reference>
<gene>
    <name evidence="1" type="ORF">PMEA_00006934</name>
    <name evidence="2" type="ORF">PMEA_00006976</name>
</gene>
<evidence type="ECO:0000313" key="2">
    <source>
        <dbReference type="EMBL" id="CAH3115659.1"/>
    </source>
</evidence>
<evidence type="ECO:0000313" key="3">
    <source>
        <dbReference type="Proteomes" id="UP001159428"/>
    </source>
</evidence>
<dbReference type="AlphaFoldDB" id="A0AAU9WJF9"/>
<dbReference type="Proteomes" id="UP001159428">
    <property type="component" value="Unassembled WGS sequence"/>
</dbReference>
<comment type="caution">
    <text evidence="1">The sequence shown here is derived from an EMBL/GenBank/DDBJ whole genome shotgun (WGS) entry which is preliminary data.</text>
</comment>
<dbReference type="EMBL" id="CALNXJ010000015">
    <property type="protein sequence ID" value="CAH3115659.1"/>
    <property type="molecule type" value="Genomic_DNA"/>
</dbReference>
<proteinExistence type="predicted"/>
<keyword evidence="3" id="KW-1185">Reference proteome</keyword>
<feature type="non-terminal residue" evidence="1">
    <location>
        <position position="52"/>
    </location>
</feature>
<organism evidence="1 3">
    <name type="scientific">Pocillopora meandrina</name>
    <dbReference type="NCBI Taxonomy" id="46732"/>
    <lineage>
        <taxon>Eukaryota</taxon>
        <taxon>Metazoa</taxon>
        <taxon>Cnidaria</taxon>
        <taxon>Anthozoa</taxon>
        <taxon>Hexacorallia</taxon>
        <taxon>Scleractinia</taxon>
        <taxon>Astrocoeniina</taxon>
        <taxon>Pocilloporidae</taxon>
        <taxon>Pocillopora</taxon>
    </lineage>
</organism>
<evidence type="ECO:0000313" key="1">
    <source>
        <dbReference type="EMBL" id="CAH3115647.1"/>
    </source>
</evidence>
<dbReference type="EMBL" id="CALNXJ010000015">
    <property type="protein sequence ID" value="CAH3115647.1"/>
    <property type="molecule type" value="Genomic_DNA"/>
</dbReference>